<proteinExistence type="predicted"/>
<feature type="transmembrane region" description="Helical" evidence="7">
    <location>
        <begin position="196"/>
        <end position="217"/>
    </location>
</feature>
<dbReference type="Gene3D" id="1.20.1250.20">
    <property type="entry name" value="MFS general substrate transporter like domains"/>
    <property type="match status" value="1"/>
</dbReference>
<reference evidence="9" key="1">
    <citation type="submission" date="2023-06" db="EMBL/GenBank/DDBJ databases">
        <authorList>
            <person name="Kurt Z."/>
        </authorList>
    </citation>
    <scope>NUCLEOTIDE SEQUENCE</scope>
</reference>
<accession>A0AA86NSU9</accession>
<comment type="subcellular location">
    <subcellularLocation>
        <location evidence="1">Cell membrane</location>
        <topology evidence="1">Multi-pass membrane protein</topology>
    </subcellularLocation>
</comment>
<feature type="transmembrane region" description="Helical" evidence="7">
    <location>
        <begin position="401"/>
        <end position="420"/>
    </location>
</feature>
<keyword evidence="6 7" id="KW-0472">Membrane</keyword>
<keyword evidence="3" id="KW-1003">Cell membrane</keyword>
<keyword evidence="5 7" id="KW-1133">Transmembrane helix</keyword>
<dbReference type="SUPFAM" id="SSF103473">
    <property type="entry name" value="MFS general substrate transporter"/>
    <property type="match status" value="1"/>
</dbReference>
<evidence type="ECO:0000256" key="5">
    <source>
        <dbReference type="ARBA" id="ARBA00022989"/>
    </source>
</evidence>
<dbReference type="AlphaFoldDB" id="A0AA86NSU9"/>
<feature type="transmembrane region" description="Helical" evidence="7">
    <location>
        <begin position="496"/>
        <end position="520"/>
    </location>
</feature>
<gene>
    <name evidence="9" type="ORF">HINF_LOCUS11930</name>
    <name evidence="10" type="ORF">HINF_LOCUS62986</name>
</gene>
<dbReference type="Proteomes" id="UP001642409">
    <property type="component" value="Unassembled WGS sequence"/>
</dbReference>
<evidence type="ECO:0000256" key="1">
    <source>
        <dbReference type="ARBA" id="ARBA00004651"/>
    </source>
</evidence>
<dbReference type="EMBL" id="CATOUU010000309">
    <property type="protein sequence ID" value="CAI9924285.1"/>
    <property type="molecule type" value="Genomic_DNA"/>
</dbReference>
<comment type="caution">
    <text evidence="9">The sequence shown here is derived from an EMBL/GenBank/DDBJ whole genome shotgun (WGS) entry which is preliminary data.</text>
</comment>
<dbReference type="GO" id="GO:0005886">
    <property type="term" value="C:plasma membrane"/>
    <property type="evidence" value="ECO:0007669"/>
    <property type="project" value="UniProtKB-SubCell"/>
</dbReference>
<feature type="transmembrane region" description="Helical" evidence="7">
    <location>
        <begin position="255"/>
        <end position="277"/>
    </location>
</feature>
<sequence>MSVSLSQQGIEYLQKQQLVNNSLFQFINSSDSKLQQEKDILKIVQTTNIIQLLIGRINNTNNSITSITETLIPQQTLQSQVDELSSKIGYKISFVDNYQQMLDLMFEVCQYLQLVDSFKIREDVEFTDQDKYLILRHIPQSLVISDINTSNNSKITSKLWILYTSLFFASCGLTFIVLNIQLYILNELGGSSLDSTLFQTYFSLGQLFGSPILHAVSDRFGRRIIYQLSIFMYMLSSGLMLLSKMSLMGSFALHWLYLMRALQGFFAVLQPLAFTIISESVAPASRPKAFIWNNLVFMCSGIVVTVLNAFVIPHIPNAFPEDSYIVLRSSILSALVFYFIGFVFGFYIQETAPYILLRREFRRLRLKYCYKQFRQTNFCQKSGLNQIKQVFSQVFVEHRNFFLFMVYLLGFGTGVMNQSVSQVFYARLMEGRTLIQIQSLLSIHTFIGIGVMFIFSMLFYQKLVSKIGQARVIAVMILCPVAAAGIRSTAAPVNQYLYALSVVFNQFGMTYIDAPIINYVSMKCNVENKAQVLGIFQVANSIARCVASVVGGALYDWHWRNGSQVMTWSAFTGLFCLGLSSMQ</sequence>
<dbReference type="InterPro" id="IPR020846">
    <property type="entry name" value="MFS_dom"/>
</dbReference>
<evidence type="ECO:0000256" key="7">
    <source>
        <dbReference type="SAM" id="Phobius"/>
    </source>
</evidence>
<dbReference type="PANTHER" id="PTHR43414">
    <property type="entry name" value="MULTIDRUG RESISTANCE PROTEIN MDTG"/>
    <property type="match status" value="1"/>
</dbReference>
<evidence type="ECO:0000313" key="9">
    <source>
        <dbReference type="EMBL" id="CAI9924285.1"/>
    </source>
</evidence>
<feature type="transmembrane region" description="Helical" evidence="7">
    <location>
        <begin position="440"/>
        <end position="460"/>
    </location>
</feature>
<evidence type="ECO:0000256" key="6">
    <source>
        <dbReference type="ARBA" id="ARBA00023136"/>
    </source>
</evidence>
<name>A0AA86NSU9_9EUKA</name>
<dbReference type="GO" id="GO:0022857">
    <property type="term" value="F:transmembrane transporter activity"/>
    <property type="evidence" value="ECO:0007669"/>
    <property type="project" value="InterPro"/>
</dbReference>
<evidence type="ECO:0000256" key="4">
    <source>
        <dbReference type="ARBA" id="ARBA00022692"/>
    </source>
</evidence>
<dbReference type="InterPro" id="IPR036259">
    <property type="entry name" value="MFS_trans_sf"/>
</dbReference>
<dbReference type="EMBL" id="CAXDID020000390">
    <property type="protein sequence ID" value="CAL6086073.1"/>
    <property type="molecule type" value="Genomic_DNA"/>
</dbReference>
<organism evidence="9">
    <name type="scientific">Hexamita inflata</name>
    <dbReference type="NCBI Taxonomy" id="28002"/>
    <lineage>
        <taxon>Eukaryota</taxon>
        <taxon>Metamonada</taxon>
        <taxon>Diplomonadida</taxon>
        <taxon>Hexamitidae</taxon>
        <taxon>Hexamitinae</taxon>
        <taxon>Hexamita</taxon>
    </lineage>
</organism>
<dbReference type="PROSITE" id="PS50850">
    <property type="entry name" value="MFS"/>
    <property type="match status" value="1"/>
</dbReference>
<keyword evidence="11" id="KW-1185">Reference proteome</keyword>
<feature type="transmembrane region" description="Helical" evidence="7">
    <location>
        <begin position="289"/>
        <end position="311"/>
    </location>
</feature>
<feature type="transmembrane region" description="Helical" evidence="7">
    <location>
        <begin position="224"/>
        <end position="243"/>
    </location>
</feature>
<feature type="transmembrane region" description="Helical" evidence="7">
    <location>
        <begin position="472"/>
        <end position="490"/>
    </location>
</feature>
<reference evidence="10 11" key="2">
    <citation type="submission" date="2024-07" db="EMBL/GenBank/DDBJ databases">
        <authorList>
            <person name="Akdeniz Z."/>
        </authorList>
    </citation>
    <scope>NUCLEOTIDE SEQUENCE [LARGE SCALE GENOMIC DNA]</scope>
</reference>
<protein>
    <submittedName>
        <fullName evidence="9">Major facilitator superfamily protein</fullName>
    </submittedName>
    <submittedName>
        <fullName evidence="10">Major_facilitator superfamily protein</fullName>
    </submittedName>
</protein>
<evidence type="ECO:0000259" key="8">
    <source>
        <dbReference type="PROSITE" id="PS50850"/>
    </source>
</evidence>
<feature type="transmembrane region" description="Helical" evidence="7">
    <location>
        <begin position="532"/>
        <end position="553"/>
    </location>
</feature>
<feature type="transmembrane region" description="Helical" evidence="7">
    <location>
        <begin position="160"/>
        <end position="184"/>
    </location>
</feature>
<dbReference type="PANTHER" id="PTHR43414:SF6">
    <property type="entry name" value="MULTIDRUG RESISTANCE PROTEIN MDTG"/>
    <property type="match status" value="1"/>
</dbReference>
<feature type="domain" description="Major facilitator superfamily (MFS) profile" evidence="8">
    <location>
        <begin position="158"/>
        <end position="583"/>
    </location>
</feature>
<dbReference type="Pfam" id="PF07690">
    <property type="entry name" value="MFS_1"/>
    <property type="match status" value="1"/>
</dbReference>
<keyword evidence="4 7" id="KW-0812">Transmembrane</keyword>
<evidence type="ECO:0000313" key="10">
    <source>
        <dbReference type="EMBL" id="CAL6086073.1"/>
    </source>
</evidence>
<feature type="transmembrane region" description="Helical" evidence="7">
    <location>
        <begin position="331"/>
        <end position="357"/>
    </location>
</feature>
<evidence type="ECO:0000256" key="3">
    <source>
        <dbReference type="ARBA" id="ARBA00022475"/>
    </source>
</evidence>
<keyword evidence="2" id="KW-0813">Transport</keyword>
<feature type="transmembrane region" description="Helical" evidence="7">
    <location>
        <begin position="565"/>
        <end position="582"/>
    </location>
</feature>
<evidence type="ECO:0000313" key="11">
    <source>
        <dbReference type="Proteomes" id="UP001642409"/>
    </source>
</evidence>
<dbReference type="InterPro" id="IPR011701">
    <property type="entry name" value="MFS"/>
</dbReference>
<evidence type="ECO:0000256" key="2">
    <source>
        <dbReference type="ARBA" id="ARBA00022448"/>
    </source>
</evidence>